<keyword evidence="1" id="KW-0805">Transcription regulation</keyword>
<dbReference type="PROSITE" id="PS00622">
    <property type="entry name" value="HTH_LUXR_1"/>
    <property type="match status" value="1"/>
</dbReference>
<organism evidence="7 8">
    <name type="scientific">Thioclava electrotropha</name>
    <dbReference type="NCBI Taxonomy" id="1549850"/>
    <lineage>
        <taxon>Bacteria</taxon>
        <taxon>Pseudomonadati</taxon>
        <taxon>Pseudomonadota</taxon>
        <taxon>Alphaproteobacteria</taxon>
        <taxon>Rhodobacterales</taxon>
        <taxon>Paracoccaceae</taxon>
        <taxon>Thioclava</taxon>
    </lineage>
</organism>
<feature type="modified residue" description="4-aspartylphosphate" evidence="4">
    <location>
        <position position="55"/>
    </location>
</feature>
<evidence type="ECO:0000313" key="8">
    <source>
        <dbReference type="Proteomes" id="UP000192422"/>
    </source>
</evidence>
<dbReference type="InterPro" id="IPR001789">
    <property type="entry name" value="Sig_transdc_resp-reg_receiver"/>
</dbReference>
<protein>
    <submittedName>
        <fullName evidence="7">Response regulator transcription factor</fullName>
    </submittedName>
</protein>
<dbReference type="CDD" id="cd00156">
    <property type="entry name" value="REC"/>
    <property type="match status" value="1"/>
</dbReference>
<dbReference type="PRINTS" id="PR00038">
    <property type="entry name" value="HTHLUXR"/>
</dbReference>
<keyword evidence="3" id="KW-0804">Transcription</keyword>
<accession>A0ABX6YZK5</accession>
<keyword evidence="2" id="KW-0238">DNA-binding</keyword>
<dbReference type="InterPro" id="IPR011006">
    <property type="entry name" value="CheY-like_superfamily"/>
</dbReference>
<evidence type="ECO:0000256" key="4">
    <source>
        <dbReference type="PROSITE-ProRule" id="PRU00169"/>
    </source>
</evidence>
<dbReference type="PROSITE" id="PS50043">
    <property type="entry name" value="HTH_LUXR_2"/>
    <property type="match status" value="1"/>
</dbReference>
<dbReference type="PANTHER" id="PTHR44688:SF16">
    <property type="entry name" value="DNA-BINDING TRANSCRIPTIONAL ACTIVATOR DEVR_DOSR"/>
    <property type="match status" value="1"/>
</dbReference>
<evidence type="ECO:0000256" key="3">
    <source>
        <dbReference type="ARBA" id="ARBA00023163"/>
    </source>
</evidence>
<dbReference type="PROSITE" id="PS50110">
    <property type="entry name" value="RESPONSE_REGULATORY"/>
    <property type="match status" value="1"/>
</dbReference>
<proteinExistence type="predicted"/>
<dbReference type="Pfam" id="PF00072">
    <property type="entry name" value="Response_reg"/>
    <property type="match status" value="1"/>
</dbReference>
<dbReference type="EMBL" id="CP053562">
    <property type="protein sequence ID" value="QPZ92580.1"/>
    <property type="molecule type" value="Genomic_DNA"/>
</dbReference>
<dbReference type="SUPFAM" id="SSF46894">
    <property type="entry name" value="C-terminal effector domain of the bipartite response regulators"/>
    <property type="match status" value="1"/>
</dbReference>
<dbReference type="PANTHER" id="PTHR44688">
    <property type="entry name" value="DNA-BINDING TRANSCRIPTIONAL ACTIVATOR DEVR_DOSR"/>
    <property type="match status" value="1"/>
</dbReference>
<reference evidence="7 8" key="1">
    <citation type="submission" date="2020-05" db="EMBL/GenBank/DDBJ databases">
        <title>Thioclava electrotropha strain Elox9 finished genome.</title>
        <authorList>
            <person name="Rowe A.R."/>
            <person name="Wilbanks E.G."/>
        </authorList>
    </citation>
    <scope>NUCLEOTIDE SEQUENCE [LARGE SCALE GENOMIC DNA]</scope>
    <source>
        <strain evidence="7 8">Elox9</strain>
    </source>
</reference>
<evidence type="ECO:0000256" key="1">
    <source>
        <dbReference type="ARBA" id="ARBA00023015"/>
    </source>
</evidence>
<name>A0ABX6YZK5_9RHOB</name>
<keyword evidence="8" id="KW-1185">Reference proteome</keyword>
<dbReference type="CDD" id="cd06170">
    <property type="entry name" value="LuxR_C_like"/>
    <property type="match status" value="1"/>
</dbReference>
<sequence>MMRALILEDLAEARTWLHDIAQASFPGPLQIDLAATCQAGLSAAGQNDYDLALIDLKLPDGSGIDVLRALRTRSTRGLYVVTTVLGGDENIVAALSAGADGYILKEQPAELVILQLSQLSQGIPALSPPVARRIIEHFRRTGPAVGDEEVLTAREREVLALIGRGMRNSDVSALLGLSGNTVATHIKSIYKKLGISSRAEAAWHATMLGLTSGVPGEC</sequence>
<dbReference type="SUPFAM" id="SSF52172">
    <property type="entry name" value="CheY-like"/>
    <property type="match status" value="1"/>
</dbReference>
<dbReference type="InterPro" id="IPR000792">
    <property type="entry name" value="Tscrpt_reg_LuxR_C"/>
</dbReference>
<keyword evidence="4" id="KW-0597">Phosphoprotein</keyword>
<feature type="domain" description="Response regulatory" evidence="6">
    <location>
        <begin position="3"/>
        <end position="120"/>
    </location>
</feature>
<dbReference type="InterPro" id="IPR016032">
    <property type="entry name" value="Sig_transdc_resp-reg_C-effctor"/>
</dbReference>
<dbReference type="SMART" id="SM00421">
    <property type="entry name" value="HTH_LUXR"/>
    <property type="match status" value="1"/>
</dbReference>
<dbReference type="Proteomes" id="UP000192422">
    <property type="component" value="Chromosome"/>
</dbReference>
<evidence type="ECO:0000259" key="5">
    <source>
        <dbReference type="PROSITE" id="PS50043"/>
    </source>
</evidence>
<feature type="domain" description="HTH luxR-type" evidence="5">
    <location>
        <begin position="144"/>
        <end position="209"/>
    </location>
</feature>
<dbReference type="RefSeq" id="WP_083078256.1">
    <property type="nucleotide sequence ID" value="NZ_CP053562.1"/>
</dbReference>
<dbReference type="Pfam" id="PF00196">
    <property type="entry name" value="GerE"/>
    <property type="match status" value="1"/>
</dbReference>
<evidence type="ECO:0000259" key="6">
    <source>
        <dbReference type="PROSITE" id="PS50110"/>
    </source>
</evidence>
<dbReference type="Gene3D" id="3.40.50.2300">
    <property type="match status" value="1"/>
</dbReference>
<gene>
    <name evidence="7" type="ORF">AKL02_017930</name>
</gene>
<evidence type="ECO:0000313" key="7">
    <source>
        <dbReference type="EMBL" id="QPZ92580.1"/>
    </source>
</evidence>
<evidence type="ECO:0000256" key="2">
    <source>
        <dbReference type="ARBA" id="ARBA00023125"/>
    </source>
</evidence>
<dbReference type="SMART" id="SM00448">
    <property type="entry name" value="REC"/>
    <property type="match status" value="1"/>
</dbReference>